<evidence type="ECO:0000313" key="1">
    <source>
        <dbReference type="EMBL" id="MFA9478539.1"/>
    </source>
</evidence>
<organism evidence="1 2">
    <name type="scientific">Natronomicrosphaera hydrolytica</name>
    <dbReference type="NCBI Taxonomy" id="3242702"/>
    <lineage>
        <taxon>Bacteria</taxon>
        <taxon>Pseudomonadati</taxon>
        <taxon>Planctomycetota</taxon>
        <taxon>Phycisphaerae</taxon>
        <taxon>Phycisphaerales</taxon>
        <taxon>Phycisphaeraceae</taxon>
        <taxon>Natronomicrosphaera</taxon>
    </lineage>
</organism>
<dbReference type="EMBL" id="JBGUBD010000005">
    <property type="protein sequence ID" value="MFA9478539.1"/>
    <property type="molecule type" value="Genomic_DNA"/>
</dbReference>
<name>A0ABV4U7P9_9BACT</name>
<proteinExistence type="predicted"/>
<evidence type="ECO:0000313" key="2">
    <source>
        <dbReference type="Proteomes" id="UP001575105"/>
    </source>
</evidence>
<gene>
    <name evidence="1" type="ORF">ACERK3_09545</name>
</gene>
<reference evidence="1 2" key="1">
    <citation type="submission" date="2024-08" db="EMBL/GenBank/DDBJ databases">
        <title>Whole-genome sequencing of halo(alkali)philic microorganisms from hypersaline lakes.</title>
        <authorList>
            <person name="Sorokin D.Y."/>
            <person name="Merkel A.Y."/>
            <person name="Messina E."/>
            <person name="Yakimov M."/>
        </authorList>
    </citation>
    <scope>NUCLEOTIDE SEQUENCE [LARGE SCALE GENOMIC DNA]</scope>
    <source>
        <strain evidence="1 2">AB-hyl4</strain>
    </source>
</reference>
<dbReference type="Proteomes" id="UP001575105">
    <property type="component" value="Unassembled WGS sequence"/>
</dbReference>
<dbReference type="RefSeq" id="WP_425345465.1">
    <property type="nucleotide sequence ID" value="NZ_JBGUBD010000005.1"/>
</dbReference>
<keyword evidence="2" id="KW-1185">Reference proteome</keyword>
<comment type="caution">
    <text evidence="1">The sequence shown here is derived from an EMBL/GenBank/DDBJ whole genome shotgun (WGS) entry which is preliminary data.</text>
</comment>
<accession>A0ABV4U7P9</accession>
<sequence>MAEVEPILVIQVIPTETGRRTGFACRAKCTPREMGRIYGELHANLLSIVRGAAEHLSPQHQAEFSRGLLEGKGSMVRTVAEQHNVRPVRETGAGEP</sequence>
<protein>
    <submittedName>
        <fullName evidence="1">Uncharacterized protein</fullName>
    </submittedName>
</protein>